<dbReference type="RefSeq" id="XP_066083177.1">
    <property type="nucleotide sequence ID" value="XM_066227080.1"/>
</dbReference>
<accession>A0AAX4KFQ6</accession>
<dbReference type="Proteomes" id="UP001358614">
    <property type="component" value="Chromosome 1"/>
</dbReference>
<evidence type="ECO:0000256" key="1">
    <source>
        <dbReference type="SAM" id="MobiDB-lite"/>
    </source>
</evidence>
<evidence type="ECO:0000313" key="3">
    <source>
        <dbReference type="Proteomes" id="UP001358614"/>
    </source>
</evidence>
<proteinExistence type="predicted"/>
<feature type="region of interest" description="Disordered" evidence="1">
    <location>
        <begin position="1"/>
        <end position="57"/>
    </location>
</feature>
<feature type="region of interest" description="Disordered" evidence="1">
    <location>
        <begin position="75"/>
        <end position="126"/>
    </location>
</feature>
<protein>
    <submittedName>
        <fullName evidence="2">Uncharacterized protein</fullName>
    </submittedName>
</protein>
<dbReference type="EMBL" id="CP144089">
    <property type="protein sequence ID" value="WWD05210.1"/>
    <property type="molecule type" value="Genomic_DNA"/>
</dbReference>
<dbReference type="AlphaFoldDB" id="A0AAX4KFQ6"/>
<sequence length="126" mass="13503">MGQPTPTDLSFTSSSTNTPIASSISHKAPNSTPTPNFVGNHSHSTHPASSGHHNKRAGMDDYLWMSSILRIVDKGVTRQDQKDEDGLAEAASKSKGVAGQIKLDETITTGGTGGKAKRRRRRRSHP</sequence>
<evidence type="ECO:0000313" key="2">
    <source>
        <dbReference type="EMBL" id="WWD05210.1"/>
    </source>
</evidence>
<feature type="compositionally biased region" description="Basic and acidic residues" evidence="1">
    <location>
        <begin position="75"/>
        <end position="85"/>
    </location>
</feature>
<reference evidence="2 3" key="1">
    <citation type="submission" date="2024-01" db="EMBL/GenBank/DDBJ databases">
        <title>Comparative genomics of Cryptococcus and Kwoniella reveals pathogenesis evolution and contrasting modes of karyotype evolution via chromosome fusion or intercentromeric recombination.</title>
        <authorList>
            <person name="Coelho M.A."/>
            <person name="David-Palma M."/>
            <person name="Shea T."/>
            <person name="Bowers K."/>
            <person name="McGinley-Smith S."/>
            <person name="Mohammad A.W."/>
            <person name="Gnirke A."/>
            <person name="Yurkov A.M."/>
            <person name="Nowrousian M."/>
            <person name="Sun S."/>
            <person name="Cuomo C.A."/>
            <person name="Heitman J."/>
        </authorList>
    </citation>
    <scope>NUCLEOTIDE SEQUENCE [LARGE SCALE GENOMIC DNA]</scope>
    <source>
        <strain evidence="2 3">PYCC6329</strain>
    </source>
</reference>
<keyword evidence="3" id="KW-1185">Reference proteome</keyword>
<name>A0AAX4KFQ6_9TREE</name>
<gene>
    <name evidence="2" type="ORF">V865_003283</name>
</gene>
<feature type="compositionally biased region" description="Basic residues" evidence="1">
    <location>
        <begin position="115"/>
        <end position="126"/>
    </location>
</feature>
<dbReference type="GeneID" id="91102087"/>
<organism evidence="2 3">
    <name type="scientific">Kwoniella europaea PYCC6329</name>
    <dbReference type="NCBI Taxonomy" id="1423913"/>
    <lineage>
        <taxon>Eukaryota</taxon>
        <taxon>Fungi</taxon>
        <taxon>Dikarya</taxon>
        <taxon>Basidiomycota</taxon>
        <taxon>Agaricomycotina</taxon>
        <taxon>Tremellomycetes</taxon>
        <taxon>Tremellales</taxon>
        <taxon>Cryptococcaceae</taxon>
        <taxon>Kwoniella</taxon>
    </lineage>
</organism>
<feature type="compositionally biased region" description="Polar residues" evidence="1">
    <location>
        <begin position="1"/>
        <end position="48"/>
    </location>
</feature>
<dbReference type="KEGG" id="ker:91102087"/>